<gene>
    <name evidence="2" type="ORF">AVEN_131613_1</name>
</gene>
<proteinExistence type="predicted"/>
<comment type="caution">
    <text evidence="2">The sequence shown here is derived from an EMBL/GenBank/DDBJ whole genome shotgun (WGS) entry which is preliminary data.</text>
</comment>
<evidence type="ECO:0000256" key="1">
    <source>
        <dbReference type="SAM" id="MobiDB-lite"/>
    </source>
</evidence>
<reference evidence="2 3" key="1">
    <citation type="journal article" date="2019" name="Sci. Rep.">
        <title>Orb-weaving spider Araneus ventricosus genome elucidates the spidroin gene catalogue.</title>
        <authorList>
            <person name="Kono N."/>
            <person name="Nakamura H."/>
            <person name="Ohtoshi R."/>
            <person name="Moran D.A.P."/>
            <person name="Shinohara A."/>
            <person name="Yoshida Y."/>
            <person name="Fujiwara M."/>
            <person name="Mori M."/>
            <person name="Tomita M."/>
            <person name="Arakawa K."/>
        </authorList>
    </citation>
    <scope>NUCLEOTIDE SEQUENCE [LARGE SCALE GENOMIC DNA]</scope>
</reference>
<feature type="region of interest" description="Disordered" evidence="1">
    <location>
        <begin position="96"/>
        <end position="121"/>
    </location>
</feature>
<name>A0A4Y2EWG4_ARAVE</name>
<evidence type="ECO:0000313" key="2">
    <source>
        <dbReference type="EMBL" id="GBM32224.1"/>
    </source>
</evidence>
<dbReference type="AlphaFoldDB" id="A0A4Y2EWG4"/>
<accession>A0A4Y2EWG4</accession>
<dbReference type="EMBL" id="BGPR01000701">
    <property type="protein sequence ID" value="GBM32224.1"/>
    <property type="molecule type" value="Genomic_DNA"/>
</dbReference>
<evidence type="ECO:0000313" key="3">
    <source>
        <dbReference type="Proteomes" id="UP000499080"/>
    </source>
</evidence>
<protein>
    <submittedName>
        <fullName evidence="2">Uncharacterized protein</fullName>
    </submittedName>
</protein>
<sequence length="121" mass="13824">MISSETQLVDRFRNFHLYGDGGEKNSSSSDSPVVGDDMVFNGSFQAMKNLNYKLYPLFMLPSMLFKCPQMISYSPRLEYIIYMLFYPPQRETEYKTAIAESNPKNPLAPSSPKSLCTSLLR</sequence>
<keyword evidence="3" id="KW-1185">Reference proteome</keyword>
<organism evidence="2 3">
    <name type="scientific">Araneus ventricosus</name>
    <name type="common">Orbweaver spider</name>
    <name type="synonym">Epeira ventricosa</name>
    <dbReference type="NCBI Taxonomy" id="182803"/>
    <lineage>
        <taxon>Eukaryota</taxon>
        <taxon>Metazoa</taxon>
        <taxon>Ecdysozoa</taxon>
        <taxon>Arthropoda</taxon>
        <taxon>Chelicerata</taxon>
        <taxon>Arachnida</taxon>
        <taxon>Araneae</taxon>
        <taxon>Araneomorphae</taxon>
        <taxon>Entelegynae</taxon>
        <taxon>Araneoidea</taxon>
        <taxon>Araneidae</taxon>
        <taxon>Araneus</taxon>
    </lineage>
</organism>
<dbReference type="Proteomes" id="UP000499080">
    <property type="component" value="Unassembled WGS sequence"/>
</dbReference>
<feature type="compositionally biased region" description="Polar residues" evidence="1">
    <location>
        <begin position="111"/>
        <end position="121"/>
    </location>
</feature>